<dbReference type="Proteomes" id="UP000215059">
    <property type="component" value="Unassembled WGS sequence"/>
</dbReference>
<dbReference type="NCBIfam" id="NF001159">
    <property type="entry name" value="PRK00150.1-3"/>
    <property type="match status" value="1"/>
</dbReference>
<keyword evidence="2 6" id="KW-0479">Metal-binding</keyword>
<dbReference type="GO" id="GO:0046872">
    <property type="term" value="F:metal ion binding"/>
    <property type="evidence" value="ECO:0007669"/>
    <property type="project" value="UniProtKB-KW"/>
</dbReference>
<gene>
    <name evidence="6" type="primary">def</name>
    <name evidence="7" type="ORF">CGZ90_03110</name>
</gene>
<comment type="function">
    <text evidence="6">Removes the formyl group from the N-terminal Met of newly synthesized proteins. Requires at least a dipeptide for an efficient rate of reaction. N-terminal L-methionine is a prerequisite for activity but the enzyme has broad specificity at other positions.</text>
</comment>
<keyword evidence="8" id="KW-1185">Reference proteome</keyword>
<dbReference type="InterPro" id="IPR023635">
    <property type="entry name" value="Peptide_deformylase"/>
</dbReference>
<dbReference type="PANTHER" id="PTHR10458:SF22">
    <property type="entry name" value="PEPTIDE DEFORMYLASE"/>
    <property type="match status" value="1"/>
</dbReference>
<dbReference type="RefSeq" id="WP_094250865.1">
    <property type="nucleotide sequence ID" value="NZ_JBHLXL010000001.1"/>
</dbReference>
<dbReference type="EMBL" id="NOII01000001">
    <property type="protein sequence ID" value="OYD58905.1"/>
    <property type="molecule type" value="Genomic_DNA"/>
</dbReference>
<proteinExistence type="inferred from homology"/>
<dbReference type="PRINTS" id="PR01576">
    <property type="entry name" value="PDEFORMYLASE"/>
</dbReference>
<name>A0A235FDP8_9BACL</name>
<keyword evidence="4 6" id="KW-0648">Protein biosynthesis</keyword>
<dbReference type="Pfam" id="PF01327">
    <property type="entry name" value="Pep_deformylase"/>
    <property type="match status" value="1"/>
</dbReference>
<evidence type="ECO:0000256" key="5">
    <source>
        <dbReference type="ARBA" id="ARBA00023004"/>
    </source>
</evidence>
<dbReference type="OrthoDB" id="9784988at2"/>
<dbReference type="AlphaFoldDB" id="A0A235FDP8"/>
<dbReference type="SUPFAM" id="SSF56420">
    <property type="entry name" value="Peptide deformylase"/>
    <property type="match status" value="1"/>
</dbReference>
<dbReference type="GO" id="GO:0006412">
    <property type="term" value="P:translation"/>
    <property type="evidence" value="ECO:0007669"/>
    <property type="project" value="UniProtKB-UniRule"/>
</dbReference>
<dbReference type="FunFam" id="3.90.45.10:FF:000005">
    <property type="entry name" value="Peptide deformylase"/>
    <property type="match status" value="1"/>
</dbReference>
<evidence type="ECO:0000256" key="6">
    <source>
        <dbReference type="HAMAP-Rule" id="MF_00163"/>
    </source>
</evidence>
<comment type="caution">
    <text evidence="7">The sequence shown here is derived from an EMBL/GenBank/DDBJ whole genome shotgun (WGS) entry which is preliminary data.</text>
</comment>
<protein>
    <recommendedName>
        <fullName evidence="6">Peptide deformylase</fullName>
        <shortName evidence="6">PDF</shortName>
        <ecNumber evidence="6">3.5.1.88</ecNumber>
    </recommendedName>
    <alternativeName>
        <fullName evidence="6">Polypeptide deformylase</fullName>
    </alternativeName>
</protein>
<dbReference type="InterPro" id="IPR036821">
    <property type="entry name" value="Peptide_deformylase_sf"/>
</dbReference>
<reference evidence="7 8" key="1">
    <citation type="submission" date="2017-07" db="EMBL/GenBank/DDBJ databases">
        <title>Fictibacillus sp. nov. GDSW-R2A3 Genome sequencing and assembly.</title>
        <authorList>
            <person name="Mayilraj S."/>
        </authorList>
    </citation>
    <scope>NUCLEOTIDE SEQUENCE [LARGE SCALE GENOMIC DNA]</scope>
    <source>
        <strain evidence="7 8">GDSW-R2A3</strain>
    </source>
</reference>
<evidence type="ECO:0000256" key="3">
    <source>
        <dbReference type="ARBA" id="ARBA00022801"/>
    </source>
</evidence>
<dbReference type="HAMAP" id="MF_00163">
    <property type="entry name" value="Pep_deformylase"/>
    <property type="match status" value="1"/>
</dbReference>
<dbReference type="EC" id="3.5.1.88" evidence="6"/>
<keyword evidence="5 6" id="KW-0408">Iron</keyword>
<feature type="binding site" evidence="6">
    <location>
        <position position="132"/>
    </location>
    <ligand>
        <name>Fe cation</name>
        <dbReference type="ChEBI" id="CHEBI:24875"/>
    </ligand>
</feature>
<comment type="catalytic activity">
    <reaction evidence="6">
        <text>N-terminal N-formyl-L-methionyl-[peptide] + H2O = N-terminal L-methionyl-[peptide] + formate</text>
        <dbReference type="Rhea" id="RHEA:24420"/>
        <dbReference type="Rhea" id="RHEA-COMP:10639"/>
        <dbReference type="Rhea" id="RHEA-COMP:10640"/>
        <dbReference type="ChEBI" id="CHEBI:15377"/>
        <dbReference type="ChEBI" id="CHEBI:15740"/>
        <dbReference type="ChEBI" id="CHEBI:49298"/>
        <dbReference type="ChEBI" id="CHEBI:64731"/>
        <dbReference type="EC" id="3.5.1.88"/>
    </reaction>
</comment>
<dbReference type="PIRSF" id="PIRSF004749">
    <property type="entry name" value="Pep_def"/>
    <property type="match status" value="1"/>
</dbReference>
<comment type="cofactor">
    <cofactor evidence="6">
        <name>Fe(2+)</name>
        <dbReference type="ChEBI" id="CHEBI:29033"/>
    </cofactor>
    <text evidence="6">Binds 1 Fe(2+) ion.</text>
</comment>
<feature type="binding site" evidence="6">
    <location>
        <position position="90"/>
    </location>
    <ligand>
        <name>Fe cation</name>
        <dbReference type="ChEBI" id="CHEBI:24875"/>
    </ligand>
</feature>
<dbReference type="PANTHER" id="PTHR10458">
    <property type="entry name" value="PEPTIDE DEFORMYLASE"/>
    <property type="match status" value="1"/>
</dbReference>
<keyword evidence="3 6" id="KW-0378">Hydrolase</keyword>
<accession>A0A235FDP8</accession>
<evidence type="ECO:0000256" key="1">
    <source>
        <dbReference type="ARBA" id="ARBA00010759"/>
    </source>
</evidence>
<evidence type="ECO:0000313" key="7">
    <source>
        <dbReference type="EMBL" id="OYD58905.1"/>
    </source>
</evidence>
<evidence type="ECO:0000256" key="2">
    <source>
        <dbReference type="ARBA" id="ARBA00022723"/>
    </source>
</evidence>
<dbReference type="NCBIfam" id="TIGR00079">
    <property type="entry name" value="pept_deformyl"/>
    <property type="match status" value="1"/>
</dbReference>
<comment type="similarity">
    <text evidence="1 6">Belongs to the polypeptide deformylase family.</text>
</comment>
<sequence length="157" mass="17075">MAIKKIVLHPDPVLETAGEEVKVFDKKLVKLIRDMFDTMYEAEGVGLAAPQIGISIRVAVVDTGDELGPLALVNPVITELQGSQTGPEGCLSFPGLFGDVERADKIMVTAADQKGRPFTLKAEGFTARAIQHEVDHLNGVLFTSKVTQYYEEGAFER</sequence>
<feature type="binding site" evidence="6">
    <location>
        <position position="136"/>
    </location>
    <ligand>
        <name>Fe cation</name>
        <dbReference type="ChEBI" id="CHEBI:24875"/>
    </ligand>
</feature>
<feature type="active site" evidence="6">
    <location>
        <position position="133"/>
    </location>
</feature>
<dbReference type="GO" id="GO:0042586">
    <property type="term" value="F:peptide deformylase activity"/>
    <property type="evidence" value="ECO:0007669"/>
    <property type="project" value="UniProtKB-UniRule"/>
</dbReference>
<evidence type="ECO:0000313" key="8">
    <source>
        <dbReference type="Proteomes" id="UP000215059"/>
    </source>
</evidence>
<evidence type="ECO:0000256" key="4">
    <source>
        <dbReference type="ARBA" id="ARBA00022917"/>
    </source>
</evidence>
<organism evidence="7 8">
    <name type="scientific">Fictibacillus aquaticus</name>
    <dbReference type="NCBI Taxonomy" id="2021314"/>
    <lineage>
        <taxon>Bacteria</taxon>
        <taxon>Bacillati</taxon>
        <taxon>Bacillota</taxon>
        <taxon>Bacilli</taxon>
        <taxon>Bacillales</taxon>
        <taxon>Fictibacillaceae</taxon>
        <taxon>Fictibacillus</taxon>
    </lineage>
</organism>
<dbReference type="Gene3D" id="3.90.45.10">
    <property type="entry name" value="Peptide deformylase"/>
    <property type="match status" value="1"/>
</dbReference>
<dbReference type="CDD" id="cd00487">
    <property type="entry name" value="Pep_deformylase"/>
    <property type="match status" value="1"/>
</dbReference>